<dbReference type="GO" id="GO:0016020">
    <property type="term" value="C:membrane"/>
    <property type="evidence" value="ECO:0007669"/>
    <property type="project" value="UniProtKB-SubCell"/>
</dbReference>
<feature type="transmembrane region" description="Helical" evidence="6">
    <location>
        <begin position="164"/>
        <end position="182"/>
    </location>
</feature>
<dbReference type="InterPro" id="IPR017452">
    <property type="entry name" value="GPCR_Rhodpsn_7TM"/>
</dbReference>
<dbReference type="Gene3D" id="1.20.1070.10">
    <property type="entry name" value="Rhodopsin 7-helix transmembrane proteins"/>
    <property type="match status" value="1"/>
</dbReference>
<name>A0A915IPW5_ROMCU</name>
<organism evidence="8 9">
    <name type="scientific">Romanomermis culicivorax</name>
    <name type="common">Nematode worm</name>
    <dbReference type="NCBI Taxonomy" id="13658"/>
    <lineage>
        <taxon>Eukaryota</taxon>
        <taxon>Metazoa</taxon>
        <taxon>Ecdysozoa</taxon>
        <taxon>Nematoda</taxon>
        <taxon>Enoplea</taxon>
        <taxon>Dorylaimia</taxon>
        <taxon>Mermithida</taxon>
        <taxon>Mermithoidea</taxon>
        <taxon>Mermithidae</taxon>
        <taxon>Romanomermis</taxon>
    </lineage>
</organism>
<evidence type="ECO:0000313" key="8">
    <source>
        <dbReference type="Proteomes" id="UP000887565"/>
    </source>
</evidence>
<evidence type="ECO:0000256" key="2">
    <source>
        <dbReference type="ARBA" id="ARBA00022692"/>
    </source>
</evidence>
<sequence length="454" mass="52516">MPTLIKRDFVCLGLQVKFIAKLFKLDITHIWNDLKYGIKTVGETQQLPCLLLAGEPRRLIIIWWENQDSGGNATMGKHYEKSPSDGTNKDSMASPMDIFRRVLAPSMMKDDQLLSKNVTFLNINDEFDQWDYEDGNASEILWLEFTSFIDTWESLIRIYVPLEMGIMSMGLFGNLLAFVTLIRSFNLNTPSITYHKTLVLADLIFCSNYFFNNVVVDKLMMIGGRENQFEFTTRWAAYYSGIVYRALHLTCTYLISYMTLVITFDRFAALILYKRYQKFNKDSVAGLMVFFCVFLSAFVHSWSAWALRIAVKTSEISQTDSAVTNNTNKSETYTWIKNPNLHRGMQTAIRISSYYNGIVRLIYPFVVFLLTGLVIYGFIRRQKHIATRYASWRNMGREIRQISLSHHQNIMNLLALINQGDCYSWGFVDTMNPFPGVQGFEEISSIRSQIFNFV</sequence>
<keyword evidence="2 6" id="KW-0812">Transmembrane</keyword>
<evidence type="ECO:0000256" key="3">
    <source>
        <dbReference type="ARBA" id="ARBA00022989"/>
    </source>
</evidence>
<evidence type="ECO:0000256" key="6">
    <source>
        <dbReference type="SAM" id="Phobius"/>
    </source>
</evidence>
<keyword evidence="8" id="KW-1185">Reference proteome</keyword>
<dbReference type="SUPFAM" id="SSF81321">
    <property type="entry name" value="Family A G protein-coupled receptor-like"/>
    <property type="match status" value="1"/>
</dbReference>
<evidence type="ECO:0000256" key="4">
    <source>
        <dbReference type="ARBA" id="ARBA00023136"/>
    </source>
</evidence>
<feature type="region of interest" description="Disordered" evidence="5">
    <location>
        <begin position="74"/>
        <end position="93"/>
    </location>
</feature>
<accession>A0A915IPW5</accession>
<comment type="subcellular location">
    <subcellularLocation>
        <location evidence="1">Membrane</location>
    </subcellularLocation>
</comment>
<dbReference type="WBParaSite" id="nRc.2.0.1.t16032-RA">
    <property type="protein sequence ID" value="nRc.2.0.1.t16032-RA"/>
    <property type="gene ID" value="nRc.2.0.1.g16032"/>
</dbReference>
<proteinExistence type="predicted"/>
<feature type="transmembrane region" description="Helical" evidence="6">
    <location>
        <begin position="361"/>
        <end position="379"/>
    </location>
</feature>
<evidence type="ECO:0000259" key="7">
    <source>
        <dbReference type="PROSITE" id="PS50262"/>
    </source>
</evidence>
<evidence type="ECO:0000256" key="1">
    <source>
        <dbReference type="ARBA" id="ARBA00004370"/>
    </source>
</evidence>
<dbReference type="PROSITE" id="PS50262">
    <property type="entry name" value="G_PROTEIN_RECEP_F1_2"/>
    <property type="match status" value="1"/>
</dbReference>
<protein>
    <submittedName>
        <fullName evidence="9">G-protein coupled receptors family 1 profile domain-containing protein</fullName>
    </submittedName>
</protein>
<feature type="transmembrane region" description="Helical" evidence="6">
    <location>
        <begin position="285"/>
        <end position="305"/>
    </location>
</feature>
<keyword evidence="3 6" id="KW-1133">Transmembrane helix</keyword>
<keyword evidence="4 6" id="KW-0472">Membrane</keyword>
<dbReference type="AlphaFoldDB" id="A0A915IPW5"/>
<dbReference type="Proteomes" id="UP000887565">
    <property type="component" value="Unplaced"/>
</dbReference>
<feature type="domain" description="G-protein coupled receptors family 1 profile" evidence="7">
    <location>
        <begin position="173"/>
        <end position="454"/>
    </location>
</feature>
<reference evidence="9" key="1">
    <citation type="submission" date="2022-11" db="UniProtKB">
        <authorList>
            <consortium name="WormBaseParasite"/>
        </authorList>
    </citation>
    <scope>IDENTIFICATION</scope>
</reference>
<evidence type="ECO:0000313" key="9">
    <source>
        <dbReference type="WBParaSite" id="nRc.2.0.1.t16032-RA"/>
    </source>
</evidence>
<evidence type="ECO:0000256" key="5">
    <source>
        <dbReference type="SAM" id="MobiDB-lite"/>
    </source>
</evidence>